<dbReference type="Proteomes" id="UP000245609">
    <property type="component" value="Unassembled WGS sequence"/>
</dbReference>
<organism evidence="3 4">
    <name type="scientific">Smittium megazygosporum</name>
    <dbReference type="NCBI Taxonomy" id="133381"/>
    <lineage>
        <taxon>Eukaryota</taxon>
        <taxon>Fungi</taxon>
        <taxon>Fungi incertae sedis</taxon>
        <taxon>Zoopagomycota</taxon>
        <taxon>Kickxellomycotina</taxon>
        <taxon>Harpellomycetes</taxon>
        <taxon>Harpellales</taxon>
        <taxon>Legeriomycetaceae</taxon>
        <taxon>Smittium</taxon>
    </lineage>
</organism>
<evidence type="ECO:0000256" key="1">
    <source>
        <dbReference type="SAM" id="MobiDB-lite"/>
    </source>
</evidence>
<keyword evidence="2" id="KW-1133">Transmembrane helix</keyword>
<feature type="compositionally biased region" description="Basic and acidic residues" evidence="1">
    <location>
        <begin position="452"/>
        <end position="467"/>
    </location>
</feature>
<feature type="region of interest" description="Disordered" evidence="1">
    <location>
        <begin position="416"/>
        <end position="467"/>
    </location>
</feature>
<gene>
    <name evidence="3" type="ORF">BB560_000249</name>
</gene>
<evidence type="ECO:0000313" key="3">
    <source>
        <dbReference type="EMBL" id="PVV05232.1"/>
    </source>
</evidence>
<keyword evidence="4" id="KW-1185">Reference proteome</keyword>
<evidence type="ECO:0000256" key="2">
    <source>
        <dbReference type="SAM" id="Phobius"/>
    </source>
</evidence>
<feature type="transmembrane region" description="Helical" evidence="2">
    <location>
        <begin position="213"/>
        <end position="237"/>
    </location>
</feature>
<feature type="region of interest" description="Disordered" evidence="1">
    <location>
        <begin position="67"/>
        <end position="91"/>
    </location>
</feature>
<dbReference type="OrthoDB" id="10039566at2759"/>
<sequence length="569" mass="63996">MSQSIHALCTDEDSTLFNLSFQVPQNDSPATYFQNLPYSLKTAQSDINSSFTSLLASRNAIKTQPENFTSGIASPHSSPESPSSSPCNKKLKGLSETAHQNFIPPIDKSSLDENKTSSKNIPINPCVSSKAHNPCLINVFCAPRSNFDDSQSPNSNHHEEIDMDGSSAQSNTPFSNSSTLKKSKSLSLEVVDASKTSEGSQLFKISNLGKLKIYFGISAIFMSVLVLLLCIFFLVALPQVLHNSPNYVEFFINSYKIRPIEFKQIPKGILKSDSTIIKRSFHEKRSHFSYLKLLSYEEISQVFSNNFRYSNPPSNSKDTVKVRIEKRDMRHNSVNLTTASDTGHIKNITFEASFWGFYINKSPFSIDIEFLEPLKIHWNGNMIGYIQNPQPFFMDQNFGEWSFLNIKICNTFNPPSNGMEEKSTFPDDLKDTEDSNYNEEKDYPSNTHSLRSKSDSTGHVYQGDEKSTSNLKQTFALEKSYENNINPSNTTSNADENIKSIQKQSAGLSEQEKNILNLIEFYYQAKSKEIQMISWSTTIRIGILGYSLTQPLNKNVSVSCTENDTCLLV</sequence>
<protein>
    <submittedName>
        <fullName evidence="3">Uncharacterized protein</fullName>
    </submittedName>
</protein>
<comment type="caution">
    <text evidence="3">The sequence shown here is derived from an EMBL/GenBank/DDBJ whole genome shotgun (WGS) entry which is preliminary data.</text>
</comment>
<dbReference type="AlphaFoldDB" id="A0A2T9ZKZ6"/>
<feature type="region of interest" description="Disordered" evidence="1">
    <location>
        <begin position="149"/>
        <end position="179"/>
    </location>
</feature>
<name>A0A2T9ZKZ6_9FUNG</name>
<proteinExistence type="predicted"/>
<feature type="compositionally biased region" description="Low complexity" evidence="1">
    <location>
        <begin position="74"/>
        <end position="86"/>
    </location>
</feature>
<keyword evidence="2" id="KW-0472">Membrane</keyword>
<evidence type="ECO:0000313" key="4">
    <source>
        <dbReference type="Proteomes" id="UP000245609"/>
    </source>
</evidence>
<feature type="region of interest" description="Disordered" evidence="1">
    <location>
        <begin position="98"/>
        <end position="117"/>
    </location>
</feature>
<accession>A0A2T9ZKZ6</accession>
<dbReference type="EMBL" id="MBFS01000024">
    <property type="protein sequence ID" value="PVV05232.1"/>
    <property type="molecule type" value="Genomic_DNA"/>
</dbReference>
<feature type="compositionally biased region" description="Basic and acidic residues" evidence="1">
    <location>
        <begin position="419"/>
        <end position="443"/>
    </location>
</feature>
<reference evidence="3 4" key="1">
    <citation type="journal article" date="2018" name="MBio">
        <title>Comparative Genomics Reveals the Core Gene Toolbox for the Fungus-Insect Symbiosis.</title>
        <authorList>
            <person name="Wang Y."/>
            <person name="Stata M."/>
            <person name="Wang W."/>
            <person name="Stajich J.E."/>
            <person name="White M.M."/>
            <person name="Moncalvo J.M."/>
        </authorList>
    </citation>
    <scope>NUCLEOTIDE SEQUENCE [LARGE SCALE GENOMIC DNA]</scope>
    <source>
        <strain evidence="3 4">SC-DP-2</strain>
    </source>
</reference>
<keyword evidence="2" id="KW-0812">Transmembrane</keyword>